<dbReference type="Proteomes" id="UP000199306">
    <property type="component" value="Unassembled WGS sequence"/>
</dbReference>
<reference evidence="4 5" key="1">
    <citation type="submission" date="2016-10" db="EMBL/GenBank/DDBJ databases">
        <authorList>
            <person name="de Groot N.N."/>
        </authorList>
    </citation>
    <scope>NUCLEOTIDE SEQUENCE [LARGE SCALE GENOMIC DNA]</scope>
    <source>
        <strain evidence="5">E92,LMG 26720,CCM 7988</strain>
    </source>
</reference>
<dbReference type="EC" id="3.2.2.n1" evidence="3"/>
<dbReference type="RefSeq" id="WP_092018638.1">
    <property type="nucleotide sequence ID" value="NZ_FOXH01000012.1"/>
</dbReference>
<dbReference type="InterPro" id="IPR005269">
    <property type="entry name" value="LOG"/>
</dbReference>
<dbReference type="Gene3D" id="3.40.50.450">
    <property type="match status" value="1"/>
</dbReference>
<dbReference type="SUPFAM" id="SSF102405">
    <property type="entry name" value="MCP/YpsA-like"/>
    <property type="match status" value="1"/>
</dbReference>
<dbReference type="EMBL" id="FOXH01000012">
    <property type="protein sequence ID" value="SFQ21739.1"/>
    <property type="molecule type" value="Genomic_DNA"/>
</dbReference>
<evidence type="ECO:0000256" key="1">
    <source>
        <dbReference type="ARBA" id="ARBA00000274"/>
    </source>
</evidence>
<gene>
    <name evidence="4" type="ORF">SAMN04515674_11299</name>
</gene>
<dbReference type="PANTHER" id="PTHR31223">
    <property type="entry name" value="LOG FAMILY PROTEIN YJL055W"/>
    <property type="match status" value="1"/>
</dbReference>
<accession>A0A1I5WPT5</accession>
<dbReference type="PANTHER" id="PTHR31223:SF70">
    <property type="entry name" value="LOG FAMILY PROTEIN YJL055W"/>
    <property type="match status" value="1"/>
</dbReference>
<keyword evidence="3" id="KW-0378">Hydrolase</keyword>
<keyword evidence="5" id="KW-1185">Reference proteome</keyword>
<dbReference type="GO" id="GO:0005829">
    <property type="term" value="C:cytosol"/>
    <property type="evidence" value="ECO:0007669"/>
    <property type="project" value="TreeGrafter"/>
</dbReference>
<evidence type="ECO:0000256" key="2">
    <source>
        <dbReference type="ARBA" id="ARBA00006763"/>
    </source>
</evidence>
<keyword evidence="3" id="KW-0203">Cytokinin biosynthesis</keyword>
<comment type="catalytic activity">
    <reaction evidence="1">
        <text>AMP + H2O = D-ribose 5-phosphate + adenine</text>
        <dbReference type="Rhea" id="RHEA:20129"/>
        <dbReference type="ChEBI" id="CHEBI:15377"/>
        <dbReference type="ChEBI" id="CHEBI:16708"/>
        <dbReference type="ChEBI" id="CHEBI:78346"/>
        <dbReference type="ChEBI" id="CHEBI:456215"/>
        <dbReference type="EC" id="3.2.2.4"/>
    </reaction>
</comment>
<evidence type="ECO:0000313" key="5">
    <source>
        <dbReference type="Proteomes" id="UP000199306"/>
    </source>
</evidence>
<name>A0A1I5WPT5_9BACT</name>
<dbReference type="InterPro" id="IPR031100">
    <property type="entry name" value="LOG_fam"/>
</dbReference>
<evidence type="ECO:0000313" key="4">
    <source>
        <dbReference type="EMBL" id="SFQ21739.1"/>
    </source>
</evidence>
<sequence length="193" mass="21220">MKNILVYCGSSAGFDEVYKNAAIELGKLMAEQGMRLIYGAGSVGLMGIIADSILENGGEAIGVIPSFMEKWEVQHKGLTECHVVETMHVRKQMMAEMADGVIAMAGGFGTLDELFEILTWRQLSLHAMPIGLLNTSGFYNPLLEMTERMVSEGFLKNVNKEMMMVSSTPGELLEKLKGYTSDNQTVGKWIEKA</sequence>
<dbReference type="GO" id="GO:0009691">
    <property type="term" value="P:cytokinin biosynthetic process"/>
    <property type="evidence" value="ECO:0007669"/>
    <property type="project" value="UniProtKB-UniRule"/>
</dbReference>
<dbReference type="NCBIfam" id="TIGR00730">
    <property type="entry name" value="Rossman fold protein, TIGR00730 family"/>
    <property type="match status" value="1"/>
</dbReference>
<dbReference type="AlphaFoldDB" id="A0A1I5WPT5"/>
<comment type="similarity">
    <text evidence="2 3">Belongs to the LOG family.</text>
</comment>
<evidence type="ECO:0000256" key="3">
    <source>
        <dbReference type="RuleBase" id="RU363015"/>
    </source>
</evidence>
<organism evidence="4 5">
    <name type="scientific">Pseudarcicella hirudinis</name>
    <dbReference type="NCBI Taxonomy" id="1079859"/>
    <lineage>
        <taxon>Bacteria</taxon>
        <taxon>Pseudomonadati</taxon>
        <taxon>Bacteroidota</taxon>
        <taxon>Cytophagia</taxon>
        <taxon>Cytophagales</taxon>
        <taxon>Flectobacillaceae</taxon>
        <taxon>Pseudarcicella</taxon>
    </lineage>
</organism>
<dbReference type="Pfam" id="PF03641">
    <property type="entry name" value="Lysine_decarbox"/>
    <property type="match status" value="1"/>
</dbReference>
<protein>
    <recommendedName>
        <fullName evidence="3">Cytokinin riboside 5'-monophosphate phosphoribohydrolase</fullName>
        <ecNumber evidence="3">3.2.2.n1</ecNumber>
    </recommendedName>
</protein>
<dbReference type="STRING" id="1079859.SAMN04515674_11299"/>
<proteinExistence type="inferred from homology"/>
<dbReference type="GO" id="GO:0008714">
    <property type="term" value="F:AMP nucleosidase activity"/>
    <property type="evidence" value="ECO:0007669"/>
    <property type="project" value="UniProtKB-EC"/>
</dbReference>
<dbReference type="OrthoDB" id="9801098at2"/>